<sequence length="592" mass="68647">MEKDNVEILKHEEHIEVDIIQLWQFLTKLCSTSMMLNNDYIKELLNLEDIDVIKDIHNYMNKFVSLPTSFSERLTNLIQLDLSNNNLKDLPYSLCLLKSLEHLALNNNQFSCLPSVVANLKSLKSLKVHNNYIKEISESIGNLENLEDLDLSYNKLTDIPFAYKKLHRLKCFSLAKNNFSKIPDCISAGMRNLEILDLSQNKYIILDIPLYSIHIKRLYARQNDICPAFPKWILTSKYYELEEVSLDYTVFKNFYFPNETSVSNIKKLSMVQCKLSQANLQNIIKRLKHIESINIGNNTQISKCNIFWFLPIQDIQDKSNLKEISAHRTGIPMIPKYINELVNLIMIDVSFNSINWLPDEICYLTNLQTLIINNNLLSYLPDSIGQLQSLKKLKANHNLLTRTPSSMIYLNNLKFLDLYNNEILSAREIIINLTCLQGMDLEQNYFSTTDLPITKSHYENLRCALLQHENGQSRALIGPKVEPIYDEEKSYCSSYSTRDSFDNVEVYESDDSPEFVEENWDDFDSADEFDPHECKEPTLQPSFSYCELALFRQRFCPADLHAKPIAECIARMINDGSLSWKTEFAEGQFDDV</sequence>
<feature type="domain" description="Disease resistance R13L4/SHOC-2-like LRR" evidence="3">
    <location>
        <begin position="311"/>
        <end position="396"/>
    </location>
</feature>
<dbReference type="Pfam" id="PF23598">
    <property type="entry name" value="LRR_14"/>
    <property type="match status" value="1"/>
</dbReference>
<dbReference type="GO" id="GO:0005737">
    <property type="term" value="C:cytoplasm"/>
    <property type="evidence" value="ECO:0007669"/>
    <property type="project" value="TreeGrafter"/>
</dbReference>
<dbReference type="PANTHER" id="PTHR48051:SF1">
    <property type="entry name" value="RAS SUPPRESSOR PROTEIN 1"/>
    <property type="match status" value="1"/>
</dbReference>
<dbReference type="Pfam" id="PF13855">
    <property type="entry name" value="LRR_8"/>
    <property type="match status" value="1"/>
</dbReference>
<reference evidence="4" key="2">
    <citation type="journal article" date="2023" name="Commun. Biol.">
        <title>Intrasexual cuticular hydrocarbon dimorphism in a wasp sheds light on hydrocarbon biosynthesis genes in Hymenoptera.</title>
        <authorList>
            <person name="Moris V.C."/>
            <person name="Podsiadlowski L."/>
            <person name="Martin S."/>
            <person name="Oeyen J.P."/>
            <person name="Donath A."/>
            <person name="Petersen M."/>
            <person name="Wilbrandt J."/>
            <person name="Misof B."/>
            <person name="Liedtke D."/>
            <person name="Thamm M."/>
            <person name="Scheiner R."/>
            <person name="Schmitt T."/>
            <person name="Niehuis O."/>
        </authorList>
    </citation>
    <scope>NUCLEOTIDE SEQUENCE</scope>
    <source>
        <strain evidence="4">GBR_01_08_01A</strain>
    </source>
</reference>
<comment type="caution">
    <text evidence="4">The sequence shown here is derived from an EMBL/GenBank/DDBJ whole genome shotgun (WGS) entry which is preliminary data.</text>
</comment>
<evidence type="ECO:0000256" key="2">
    <source>
        <dbReference type="ARBA" id="ARBA00022737"/>
    </source>
</evidence>
<dbReference type="InterPro" id="IPR025875">
    <property type="entry name" value="Leu-rich_rpt_4"/>
</dbReference>
<dbReference type="InterPro" id="IPR032675">
    <property type="entry name" value="LRR_dom_sf"/>
</dbReference>
<keyword evidence="2" id="KW-0677">Repeat</keyword>
<reference evidence="4" key="1">
    <citation type="submission" date="2021-08" db="EMBL/GenBank/DDBJ databases">
        <authorList>
            <person name="Misof B."/>
            <person name="Oliver O."/>
            <person name="Podsiadlowski L."/>
            <person name="Donath A."/>
            <person name="Peters R."/>
            <person name="Mayer C."/>
            <person name="Rust J."/>
            <person name="Gunkel S."/>
            <person name="Lesny P."/>
            <person name="Martin S."/>
            <person name="Oeyen J.P."/>
            <person name="Petersen M."/>
            <person name="Panagiotis P."/>
            <person name="Wilbrandt J."/>
            <person name="Tanja T."/>
        </authorList>
    </citation>
    <scope>NUCLEOTIDE SEQUENCE</scope>
    <source>
        <strain evidence="4">GBR_01_08_01A</strain>
        <tissue evidence="4">Thorax + abdomen</tissue>
    </source>
</reference>
<dbReference type="Pfam" id="PF12799">
    <property type="entry name" value="LRR_4"/>
    <property type="match status" value="1"/>
</dbReference>
<dbReference type="InterPro" id="IPR003591">
    <property type="entry name" value="Leu-rich_rpt_typical-subtyp"/>
</dbReference>
<dbReference type="PRINTS" id="PR00019">
    <property type="entry name" value="LEURICHRPT"/>
</dbReference>
<name>A0AAD9RVD5_9HYME</name>
<proteinExistence type="predicted"/>
<keyword evidence="5" id="KW-1185">Reference proteome</keyword>
<dbReference type="AlphaFoldDB" id="A0AAD9RVD5"/>
<dbReference type="PROSITE" id="PS51450">
    <property type="entry name" value="LRR"/>
    <property type="match status" value="2"/>
</dbReference>
<dbReference type="SMART" id="SM00364">
    <property type="entry name" value="LRR_BAC"/>
    <property type="match status" value="7"/>
</dbReference>
<evidence type="ECO:0000313" key="5">
    <source>
        <dbReference type="Proteomes" id="UP001258017"/>
    </source>
</evidence>
<gene>
    <name evidence="4" type="ORF">KPH14_011695</name>
</gene>
<dbReference type="InterPro" id="IPR055414">
    <property type="entry name" value="LRR_R13L4/SHOC2-like"/>
</dbReference>
<dbReference type="SUPFAM" id="SSF52058">
    <property type="entry name" value="L domain-like"/>
    <property type="match status" value="2"/>
</dbReference>
<evidence type="ECO:0000259" key="3">
    <source>
        <dbReference type="Pfam" id="PF23598"/>
    </source>
</evidence>
<keyword evidence="1" id="KW-0433">Leucine-rich repeat</keyword>
<evidence type="ECO:0000256" key="1">
    <source>
        <dbReference type="ARBA" id="ARBA00022614"/>
    </source>
</evidence>
<dbReference type="InterPro" id="IPR050216">
    <property type="entry name" value="LRR_domain-containing"/>
</dbReference>
<dbReference type="EMBL" id="JAIFRP010000011">
    <property type="protein sequence ID" value="KAK2586650.1"/>
    <property type="molecule type" value="Genomic_DNA"/>
</dbReference>
<protein>
    <recommendedName>
        <fullName evidence="3">Disease resistance R13L4/SHOC-2-like LRR domain-containing protein</fullName>
    </recommendedName>
</protein>
<dbReference type="InterPro" id="IPR001611">
    <property type="entry name" value="Leu-rich_rpt"/>
</dbReference>
<organism evidence="4 5">
    <name type="scientific">Odynerus spinipes</name>
    <dbReference type="NCBI Taxonomy" id="1348599"/>
    <lineage>
        <taxon>Eukaryota</taxon>
        <taxon>Metazoa</taxon>
        <taxon>Ecdysozoa</taxon>
        <taxon>Arthropoda</taxon>
        <taxon>Hexapoda</taxon>
        <taxon>Insecta</taxon>
        <taxon>Pterygota</taxon>
        <taxon>Neoptera</taxon>
        <taxon>Endopterygota</taxon>
        <taxon>Hymenoptera</taxon>
        <taxon>Apocrita</taxon>
        <taxon>Aculeata</taxon>
        <taxon>Vespoidea</taxon>
        <taxon>Vespidae</taxon>
        <taxon>Eumeninae</taxon>
        <taxon>Odynerus</taxon>
    </lineage>
</organism>
<dbReference type="SMART" id="SM00365">
    <property type="entry name" value="LRR_SD22"/>
    <property type="match status" value="4"/>
</dbReference>
<evidence type="ECO:0000313" key="4">
    <source>
        <dbReference type="EMBL" id="KAK2586650.1"/>
    </source>
</evidence>
<dbReference type="PANTHER" id="PTHR48051">
    <property type="match status" value="1"/>
</dbReference>
<accession>A0AAD9RVD5</accession>
<dbReference type="Gene3D" id="3.80.10.10">
    <property type="entry name" value="Ribonuclease Inhibitor"/>
    <property type="match status" value="2"/>
</dbReference>
<dbReference type="SMART" id="SM00369">
    <property type="entry name" value="LRR_TYP"/>
    <property type="match status" value="8"/>
</dbReference>
<dbReference type="Proteomes" id="UP001258017">
    <property type="component" value="Unassembled WGS sequence"/>
</dbReference>